<accession>A0A0H1B596</accession>
<reference evidence="2" key="1">
    <citation type="journal article" date="2015" name="PLoS Genet.">
        <title>The dynamic genome and transcriptome of the human fungal pathogen Blastomyces and close relative Emmonsia.</title>
        <authorList>
            <person name="Munoz J.F."/>
            <person name="Gauthier G.M."/>
            <person name="Desjardins C.A."/>
            <person name="Gallo J.E."/>
            <person name="Holder J."/>
            <person name="Sullivan T.D."/>
            <person name="Marty A.J."/>
            <person name="Carmen J.C."/>
            <person name="Chen Z."/>
            <person name="Ding L."/>
            <person name="Gujja S."/>
            <person name="Magrini V."/>
            <person name="Misas E."/>
            <person name="Mitreva M."/>
            <person name="Priest M."/>
            <person name="Saif S."/>
            <person name="Whiston E.A."/>
            <person name="Young S."/>
            <person name="Zeng Q."/>
            <person name="Goldman W.E."/>
            <person name="Mardis E.R."/>
            <person name="Taylor J.W."/>
            <person name="McEwen J.G."/>
            <person name="Clay O.K."/>
            <person name="Klein B.S."/>
            <person name="Cuomo C.A."/>
        </authorList>
    </citation>
    <scope>NUCLEOTIDE SEQUENCE [LARGE SCALE GENOMIC DNA]</scope>
    <source>
        <strain evidence="2">UAMH 139</strain>
    </source>
</reference>
<evidence type="ECO:0000313" key="2">
    <source>
        <dbReference type="Proteomes" id="UP000053573"/>
    </source>
</evidence>
<proteinExistence type="predicted"/>
<dbReference type="Proteomes" id="UP000053573">
    <property type="component" value="Unassembled WGS sequence"/>
</dbReference>
<gene>
    <name evidence="1" type="ORF">EMPG_10334</name>
</gene>
<protein>
    <submittedName>
        <fullName evidence="1">Uncharacterized protein</fullName>
    </submittedName>
</protein>
<dbReference type="EMBL" id="LDEV01003224">
    <property type="protein sequence ID" value="KLJ06248.1"/>
    <property type="molecule type" value="Genomic_DNA"/>
</dbReference>
<evidence type="ECO:0000313" key="1">
    <source>
        <dbReference type="EMBL" id="KLJ06248.1"/>
    </source>
</evidence>
<comment type="caution">
    <text evidence="1">The sequence shown here is derived from an EMBL/GenBank/DDBJ whole genome shotgun (WGS) entry which is preliminary data.</text>
</comment>
<keyword evidence="2" id="KW-1185">Reference proteome</keyword>
<organism evidence="1 2">
    <name type="scientific">Blastomyces silverae</name>
    <dbReference type="NCBI Taxonomy" id="2060906"/>
    <lineage>
        <taxon>Eukaryota</taxon>
        <taxon>Fungi</taxon>
        <taxon>Dikarya</taxon>
        <taxon>Ascomycota</taxon>
        <taxon>Pezizomycotina</taxon>
        <taxon>Eurotiomycetes</taxon>
        <taxon>Eurotiomycetidae</taxon>
        <taxon>Onygenales</taxon>
        <taxon>Ajellomycetaceae</taxon>
        <taxon>Blastomyces</taxon>
    </lineage>
</organism>
<name>A0A0H1B596_9EURO</name>
<sequence length="112" mass="12157">MVHLPPAPKLPGPHFLPASITIAADDCIHSHILQEYTHSFPIIIRSCCQTTRCFPVNSAIVTVIRYGIVTRASSLLTPTPAPSPTSSSRPIFLTSNSSYNNNNNRNALTLVC</sequence>
<dbReference type="AlphaFoldDB" id="A0A0H1B596"/>